<sequence>MESPAVTFTLAYLVFAVCFVFPPDEVRSAGLTVQSLLSAWLGSEDAAFVQYHLRRSTGTLLAHSCCPWQQDIHLTVTDSRQHELTPDSNVPVQFLTIRVASVNPYVKAFDIR</sequence>
<comment type="caution">
    <text evidence="7">The sequence shown here is derived from an EMBL/GenBank/DDBJ whole genome shotgun (WGS) entry which is preliminary data.</text>
</comment>
<dbReference type="PANTHER" id="PTHR31322:SF2">
    <property type="entry name" value="E3 UBIQUITIN-PROTEIN LIGASE TM129"/>
    <property type="match status" value="1"/>
</dbReference>
<dbReference type="STRING" id="333673.A0A3M0L585"/>
<comment type="subcellular location">
    <subcellularLocation>
        <location evidence="1">Membrane</location>
        <topology evidence="1">Multi-pass membrane protein</topology>
    </subcellularLocation>
</comment>
<protein>
    <submittedName>
        <fullName evidence="7">Uncharacterized protein</fullName>
    </submittedName>
</protein>
<organism evidence="7 8">
    <name type="scientific">Hirundo rustica rustica</name>
    <dbReference type="NCBI Taxonomy" id="333673"/>
    <lineage>
        <taxon>Eukaryota</taxon>
        <taxon>Metazoa</taxon>
        <taxon>Chordata</taxon>
        <taxon>Craniata</taxon>
        <taxon>Vertebrata</taxon>
        <taxon>Euteleostomi</taxon>
        <taxon>Archelosauria</taxon>
        <taxon>Archosauria</taxon>
        <taxon>Dinosauria</taxon>
        <taxon>Saurischia</taxon>
        <taxon>Theropoda</taxon>
        <taxon>Coelurosauria</taxon>
        <taxon>Aves</taxon>
        <taxon>Neognathae</taxon>
        <taxon>Neoaves</taxon>
        <taxon>Telluraves</taxon>
        <taxon>Australaves</taxon>
        <taxon>Passeriformes</taxon>
        <taxon>Sylvioidea</taxon>
        <taxon>Hirundinidae</taxon>
        <taxon>Hirundo</taxon>
    </lineage>
</organism>
<accession>A0A3M0L585</accession>
<name>A0A3M0L585_HIRRU</name>
<evidence type="ECO:0000256" key="3">
    <source>
        <dbReference type="ARBA" id="ARBA00022692"/>
    </source>
</evidence>
<reference evidence="7 8" key="1">
    <citation type="submission" date="2018-07" db="EMBL/GenBank/DDBJ databases">
        <title>A high quality draft genome assembly of the barn swallow (H. rustica rustica).</title>
        <authorList>
            <person name="Formenti G."/>
            <person name="Chiara M."/>
            <person name="Poveda L."/>
            <person name="Francoijs K.-J."/>
            <person name="Bonisoli-Alquati A."/>
            <person name="Canova L."/>
            <person name="Gianfranceschi L."/>
            <person name="Horner D.S."/>
            <person name="Saino N."/>
        </authorList>
    </citation>
    <scope>NUCLEOTIDE SEQUENCE [LARGE SCALE GENOMIC DNA]</scope>
    <source>
        <strain evidence="7">Chelidonia</strain>
        <tissue evidence="7">Blood</tissue>
    </source>
</reference>
<dbReference type="Pfam" id="PF10272">
    <property type="entry name" value="Tmpp129"/>
    <property type="match status" value="2"/>
</dbReference>
<evidence type="ECO:0000256" key="6">
    <source>
        <dbReference type="SAM" id="SignalP"/>
    </source>
</evidence>
<dbReference type="GO" id="GO:0016567">
    <property type="term" value="P:protein ubiquitination"/>
    <property type="evidence" value="ECO:0007669"/>
    <property type="project" value="InterPro"/>
</dbReference>
<evidence type="ECO:0000256" key="2">
    <source>
        <dbReference type="ARBA" id="ARBA00007332"/>
    </source>
</evidence>
<evidence type="ECO:0000313" key="8">
    <source>
        <dbReference type="Proteomes" id="UP000269221"/>
    </source>
</evidence>
<evidence type="ECO:0000256" key="4">
    <source>
        <dbReference type="ARBA" id="ARBA00022989"/>
    </source>
</evidence>
<dbReference type="AlphaFoldDB" id="A0A3M0L585"/>
<evidence type="ECO:0000256" key="1">
    <source>
        <dbReference type="ARBA" id="ARBA00004141"/>
    </source>
</evidence>
<keyword evidence="5" id="KW-0472">Membrane</keyword>
<proteinExistence type="inferred from homology"/>
<dbReference type="GO" id="GO:0061630">
    <property type="term" value="F:ubiquitin protein ligase activity"/>
    <property type="evidence" value="ECO:0007669"/>
    <property type="project" value="InterPro"/>
</dbReference>
<gene>
    <name evidence="7" type="ORF">DUI87_09523</name>
</gene>
<feature type="chain" id="PRO_5018248098" evidence="6">
    <location>
        <begin position="29"/>
        <end position="112"/>
    </location>
</feature>
<evidence type="ECO:0000256" key="5">
    <source>
        <dbReference type="ARBA" id="ARBA00023136"/>
    </source>
</evidence>
<dbReference type="GO" id="GO:0016020">
    <property type="term" value="C:membrane"/>
    <property type="evidence" value="ECO:0007669"/>
    <property type="project" value="UniProtKB-SubCell"/>
</dbReference>
<dbReference type="PANTHER" id="PTHR31322">
    <property type="entry name" value="E3 UBIQUITIN-PROTEIN LIGASE TM129"/>
    <property type="match status" value="1"/>
</dbReference>
<evidence type="ECO:0000313" key="7">
    <source>
        <dbReference type="EMBL" id="RMC14427.1"/>
    </source>
</evidence>
<keyword evidence="4" id="KW-1133">Transmembrane helix</keyword>
<dbReference type="GO" id="GO:0005783">
    <property type="term" value="C:endoplasmic reticulum"/>
    <property type="evidence" value="ECO:0007669"/>
    <property type="project" value="TreeGrafter"/>
</dbReference>
<feature type="signal peptide" evidence="6">
    <location>
        <begin position="1"/>
        <end position="28"/>
    </location>
</feature>
<dbReference type="EMBL" id="QRBI01000105">
    <property type="protein sequence ID" value="RMC14427.1"/>
    <property type="molecule type" value="Genomic_DNA"/>
</dbReference>
<dbReference type="InterPro" id="IPR018801">
    <property type="entry name" value="TM129"/>
</dbReference>
<keyword evidence="3" id="KW-0812">Transmembrane</keyword>
<dbReference type="Proteomes" id="UP000269221">
    <property type="component" value="Unassembled WGS sequence"/>
</dbReference>
<keyword evidence="6" id="KW-0732">Signal</keyword>
<keyword evidence="8" id="KW-1185">Reference proteome</keyword>
<comment type="similarity">
    <text evidence="2">Belongs to the TMEM129 family.</text>
</comment>
<dbReference type="OrthoDB" id="10055027at2759"/>